<evidence type="ECO:0000256" key="2">
    <source>
        <dbReference type="ARBA" id="ARBA00022448"/>
    </source>
</evidence>
<dbReference type="InterPro" id="IPR005791">
    <property type="entry name" value="SecD"/>
</dbReference>
<evidence type="ECO:0000256" key="8">
    <source>
        <dbReference type="ARBA" id="ARBA00023136"/>
    </source>
</evidence>
<dbReference type="GO" id="GO:0065002">
    <property type="term" value="P:intracellular protein transmembrane transport"/>
    <property type="evidence" value="ECO:0007669"/>
    <property type="project" value="UniProtKB-UniRule"/>
</dbReference>
<comment type="subunit">
    <text evidence="10">Forms a complex with SecD. Part of the essential Sec protein translocation apparatus which comprises SecA, SecYEG and auxiliary proteins SecDF. Other proteins may also be involved.</text>
</comment>
<proteinExistence type="inferred from homology"/>
<dbReference type="InterPro" id="IPR048634">
    <property type="entry name" value="SecD_SecF_C"/>
</dbReference>
<feature type="domain" description="Protein export membrane protein SecD/SecF C-terminal" evidence="11">
    <location>
        <begin position="585"/>
        <end position="769"/>
    </location>
</feature>
<evidence type="ECO:0000256" key="3">
    <source>
        <dbReference type="ARBA" id="ARBA00022475"/>
    </source>
</evidence>
<keyword evidence="4 9" id="KW-0812">Transmembrane</keyword>
<name>A0A291T751_9FIRM</name>
<comment type="function">
    <text evidence="9">Part of the Sec protein translocase complex. Interacts with the SecYEG preprotein conducting channel. SecDF uses the proton motive force (PMF) to complete protein translocation after the ATP-dependent function of SecA.</text>
</comment>
<sequence>MKTKGKAWQLVVTVLLIAAFVYTAFFGVAVKYGDVTKTYIKGAQDIRFGVDIKGGVNVTFAPSDNYDATDDQLDAAQLVIENRLVGLNVTDYELYVDYDSDRLILEFPWQSGETDFDPEAAIEEIGSTAYLTFRKGSSADGELILDGSMVESAAAQYGPVSGSTSEYYVALKFNDEGAKAFGDATTELYQSSGTISIWLDDQNVSTATVNAAITDGAAIITSSASNPFTQEDVVKMARQINSGALPFALTVDSYSTVSPSLGENSLSAMVLAGLIAYALIVVLMTLLYRLPGFLACIALAGQVAATLAFVSGYFPVFESFTLTLPGIAGIILAIGMGVDANVITAERIKEELNNGKSLDGALKSGFARGLTPIIDGNVTIVIVAIVLMGAFGPSDGLFAKALHFVFFAFGPSTAGTIYAFGYTLLTGVLLNFVFGVFSTRVMIRGAASIKALRNPWLYGAVKPGKEVKEKKPIDFVGLRKRFLTISTCLMAAIILCAAVFGVRLDTEFTGGAMITLSYQGEISTSEVQKTASTALENNGLTLQTGANVATGEQTLKISMPGNETVTTDQVENLLTSLNEQYPDNAFAQLSLSNVSAAMGTKFLQKSLVAVVFSLLLILLYIGFRFKKIGGLTGGLMAVLALLNDLMVVFGTFVLLRTPLDGNFIAAMLTILGYSINDTVVVYDRIRENRALMGKKTPFEELVNHSVNQSARRTIITTVTTVMALGVMCVVSKLYGLDSIFTFAFPLMMGMLSGVYTSLCVSTSAWVLWNDRKSKKAETKKA</sequence>
<keyword evidence="2 9" id="KW-0813">Transport</keyword>
<feature type="transmembrane region" description="Helical" evidence="9">
    <location>
        <begin position="293"/>
        <end position="314"/>
    </location>
</feature>
<evidence type="ECO:0000256" key="5">
    <source>
        <dbReference type="ARBA" id="ARBA00022927"/>
    </source>
</evidence>
<dbReference type="PANTHER" id="PTHR30081:SF1">
    <property type="entry name" value="PROTEIN TRANSLOCASE SUBUNIT SECD"/>
    <property type="match status" value="1"/>
</dbReference>
<evidence type="ECO:0000256" key="1">
    <source>
        <dbReference type="ARBA" id="ARBA00004651"/>
    </source>
</evidence>
<dbReference type="Pfam" id="PF02355">
    <property type="entry name" value="SecD_SecF_C"/>
    <property type="match status" value="2"/>
</dbReference>
<keyword evidence="3 9" id="KW-1003">Cell membrane</keyword>
<feature type="transmembrane region" description="Helical" evidence="9">
    <location>
        <begin position="742"/>
        <end position="768"/>
    </location>
</feature>
<feature type="transmembrane region" description="Helical" evidence="9">
    <location>
        <begin position="714"/>
        <end position="736"/>
    </location>
</feature>
<dbReference type="Gene3D" id="1.20.1640.10">
    <property type="entry name" value="Multidrug efflux transporter AcrB transmembrane domain"/>
    <property type="match status" value="2"/>
</dbReference>
<evidence type="ECO:0000256" key="7">
    <source>
        <dbReference type="ARBA" id="ARBA00023010"/>
    </source>
</evidence>
<dbReference type="GO" id="GO:0043952">
    <property type="term" value="P:protein transport by the Sec complex"/>
    <property type="evidence" value="ECO:0007669"/>
    <property type="project" value="UniProtKB-UniRule"/>
</dbReference>
<dbReference type="InterPro" id="IPR054384">
    <property type="entry name" value="SecDF_P1_head"/>
</dbReference>
<gene>
    <name evidence="10 13" type="primary">secF</name>
    <name evidence="9" type="synonym">secD</name>
    <name evidence="13" type="ORF">CRH10_00925</name>
</gene>
<feature type="transmembrane region" description="Helical" evidence="9">
    <location>
        <begin position="326"/>
        <end position="345"/>
    </location>
</feature>
<feature type="transmembrane region" description="Helical" evidence="9">
    <location>
        <begin position="404"/>
        <end position="434"/>
    </location>
</feature>
<dbReference type="PANTHER" id="PTHR30081">
    <property type="entry name" value="PROTEIN-EXPORT MEMBRANE PROTEIN SEC"/>
    <property type="match status" value="1"/>
</dbReference>
<feature type="transmembrane region" description="Helical" evidence="9">
    <location>
        <begin position="266"/>
        <end position="286"/>
    </location>
</feature>
<organism evidence="13 14">
    <name type="scientific">Faecalibacterium prausnitzii</name>
    <dbReference type="NCBI Taxonomy" id="853"/>
    <lineage>
        <taxon>Bacteria</taxon>
        <taxon>Bacillati</taxon>
        <taxon>Bacillota</taxon>
        <taxon>Clostridia</taxon>
        <taxon>Eubacteriales</taxon>
        <taxon>Oscillospiraceae</taxon>
        <taxon>Faecalibacterium</taxon>
    </lineage>
</organism>
<evidence type="ECO:0000256" key="4">
    <source>
        <dbReference type="ARBA" id="ARBA00022692"/>
    </source>
</evidence>
<dbReference type="InterPro" id="IPR022645">
    <property type="entry name" value="SecD/SecF_bac"/>
</dbReference>
<evidence type="ECO:0000313" key="14">
    <source>
        <dbReference type="Proteomes" id="UP000223709"/>
    </source>
</evidence>
<comment type="caution">
    <text evidence="9">Lacks conserved residue(s) required for the propagation of feature annotation.</text>
</comment>
<dbReference type="HAMAP" id="MF_01463_B">
    <property type="entry name" value="SecD_B"/>
    <property type="match status" value="1"/>
</dbReference>
<dbReference type="InterPro" id="IPR022813">
    <property type="entry name" value="SecD/SecF_arch_bac"/>
</dbReference>
<dbReference type="Gene3D" id="3.30.70.3400">
    <property type="match status" value="1"/>
</dbReference>
<evidence type="ECO:0000256" key="10">
    <source>
        <dbReference type="HAMAP-Rule" id="MF_01464"/>
    </source>
</evidence>
<dbReference type="Pfam" id="PF22599">
    <property type="entry name" value="SecDF_P1_head"/>
    <property type="match status" value="1"/>
</dbReference>
<dbReference type="GO" id="GO:0005886">
    <property type="term" value="C:plasma membrane"/>
    <property type="evidence" value="ECO:0007669"/>
    <property type="project" value="UniProtKB-SubCell"/>
</dbReference>
<dbReference type="GO" id="GO:0015450">
    <property type="term" value="F:protein-transporting ATPase activity"/>
    <property type="evidence" value="ECO:0007669"/>
    <property type="project" value="InterPro"/>
</dbReference>
<dbReference type="NCBIfam" id="TIGR00966">
    <property type="entry name" value="transloc_SecF"/>
    <property type="match status" value="1"/>
</dbReference>
<keyword evidence="6 9" id="KW-1133">Transmembrane helix</keyword>
<dbReference type="RefSeq" id="WP_098922304.1">
    <property type="nucleotide sequence ID" value="NZ_CP023819.1"/>
</dbReference>
<evidence type="ECO:0000259" key="12">
    <source>
        <dbReference type="Pfam" id="PF22599"/>
    </source>
</evidence>
<protein>
    <recommendedName>
        <fullName evidence="9 10">Multifunctional fusion protein</fullName>
    </recommendedName>
    <domain>
        <recommendedName>
            <fullName evidence="9">Protein translocase subunit SecD</fullName>
        </recommendedName>
    </domain>
    <domain>
        <recommendedName>
            <fullName evidence="10">Protein-export membrane protein SecF</fullName>
        </recommendedName>
    </domain>
</protein>
<feature type="transmembrane region" description="Helical" evidence="9">
    <location>
        <begin position="366"/>
        <end position="392"/>
    </location>
</feature>
<keyword evidence="7 9" id="KW-0811">Translocation</keyword>
<dbReference type="Proteomes" id="UP000223709">
    <property type="component" value="Chromosome"/>
</dbReference>
<dbReference type="HAMAP" id="MF_01464_B">
    <property type="entry name" value="SecF_B"/>
    <property type="match status" value="1"/>
</dbReference>
<dbReference type="SUPFAM" id="SSF82866">
    <property type="entry name" value="Multidrug efflux transporter AcrB transmembrane domain"/>
    <property type="match status" value="2"/>
</dbReference>
<keyword evidence="5 9" id="KW-0653">Protein transport</keyword>
<feature type="domain" description="SecDF P1 head subdomain" evidence="12">
    <location>
        <begin position="142"/>
        <end position="246"/>
    </location>
</feature>
<dbReference type="GO" id="GO:0006605">
    <property type="term" value="P:protein targeting"/>
    <property type="evidence" value="ECO:0007669"/>
    <property type="project" value="UniProtKB-UniRule"/>
</dbReference>
<feature type="transmembrane region" description="Helical" evidence="9">
    <location>
        <begin position="661"/>
        <end position="682"/>
    </location>
</feature>
<feature type="transmembrane region" description="Helical" evidence="9">
    <location>
        <begin position="602"/>
        <end position="623"/>
    </location>
</feature>
<comment type="subunit">
    <text evidence="9">Forms a complex with SecF. Part of the essential Sec protein translocation apparatus which comprises SecA, SecYEG and auxiliary proteins SecDF. Other proteins may also be involved.</text>
</comment>
<evidence type="ECO:0000256" key="9">
    <source>
        <dbReference type="HAMAP-Rule" id="MF_01463"/>
    </source>
</evidence>
<accession>A0A291T751</accession>
<comment type="similarity">
    <text evidence="9">Belongs to the SecD/SecF family. SecD subfamily.</text>
</comment>
<keyword evidence="8 9" id="KW-0472">Membrane</keyword>
<reference evidence="13 14" key="1">
    <citation type="submission" date="2017-10" db="EMBL/GenBank/DDBJ databases">
        <title>Complete Genome Sequence of Faecalibacterium prausnitzii isolated from the gut of healthy adult Indian.</title>
        <authorList>
            <person name="Bag S."/>
            <person name="Ghosh T.S."/>
            <person name="Das B."/>
        </authorList>
    </citation>
    <scope>NUCLEOTIDE SEQUENCE [LARGE SCALE GENOMIC DNA]</scope>
    <source>
        <strain evidence="13 14">Indica</strain>
    </source>
</reference>
<comment type="similarity">
    <text evidence="10">Belongs to the SecD/SecF family. SecF subfamily.</text>
</comment>
<dbReference type="InterPro" id="IPR005665">
    <property type="entry name" value="SecF_bac"/>
</dbReference>
<comment type="subcellular location">
    <subcellularLocation>
        <location evidence="1 9">Cell membrane</location>
        <topology evidence="1 9">Multi-pass membrane protein</topology>
    </subcellularLocation>
</comment>
<feature type="transmembrane region" description="Helical" evidence="9">
    <location>
        <begin position="635"/>
        <end position="655"/>
    </location>
</feature>
<dbReference type="AlphaFoldDB" id="A0A291T751"/>
<feature type="domain" description="Protein export membrane protein SecD/SecF C-terminal" evidence="11">
    <location>
        <begin position="250"/>
        <end position="390"/>
    </location>
</feature>
<evidence type="ECO:0000259" key="11">
    <source>
        <dbReference type="Pfam" id="PF02355"/>
    </source>
</evidence>
<feature type="transmembrane region" description="Helical" evidence="9">
    <location>
        <begin position="482"/>
        <end position="502"/>
    </location>
</feature>
<dbReference type="PRINTS" id="PR01755">
    <property type="entry name" value="SECFTRNLCASE"/>
</dbReference>
<evidence type="ECO:0000256" key="6">
    <source>
        <dbReference type="ARBA" id="ARBA00022989"/>
    </source>
</evidence>
<evidence type="ECO:0000313" key="13">
    <source>
        <dbReference type="EMBL" id="ATL88976.1"/>
    </source>
</evidence>
<dbReference type="EMBL" id="CP023819">
    <property type="protein sequence ID" value="ATL88976.1"/>
    <property type="molecule type" value="Genomic_DNA"/>
</dbReference>